<dbReference type="GO" id="GO:0005524">
    <property type="term" value="F:ATP binding"/>
    <property type="evidence" value="ECO:0007669"/>
    <property type="project" value="UniProtKB-KW"/>
</dbReference>
<evidence type="ECO:0000256" key="2">
    <source>
        <dbReference type="ARBA" id="ARBA00022598"/>
    </source>
</evidence>
<keyword evidence="4" id="KW-0067">ATP-binding</keyword>
<evidence type="ECO:0000313" key="8">
    <source>
        <dbReference type="EMBL" id="VFT85032.1"/>
    </source>
</evidence>
<dbReference type="GO" id="GO:0000226">
    <property type="term" value="P:microtubule cytoskeleton organization"/>
    <property type="evidence" value="ECO:0007669"/>
    <property type="project" value="TreeGrafter"/>
</dbReference>
<dbReference type="Proteomes" id="UP000332933">
    <property type="component" value="Unassembled WGS sequence"/>
</dbReference>
<dbReference type="OrthoDB" id="202825at2759"/>
<evidence type="ECO:0000313" key="7">
    <source>
        <dbReference type="EMBL" id="KAF0701362.1"/>
    </source>
</evidence>
<accession>A0A485KJG8</accession>
<dbReference type="Gene3D" id="3.30.470.20">
    <property type="entry name" value="ATP-grasp fold, B domain"/>
    <property type="match status" value="1"/>
</dbReference>
<dbReference type="Pfam" id="PF03133">
    <property type="entry name" value="TTL"/>
    <property type="match status" value="1"/>
</dbReference>
<dbReference type="EMBL" id="VJMH01005092">
    <property type="protein sequence ID" value="KAF0701362.1"/>
    <property type="molecule type" value="Genomic_DNA"/>
</dbReference>
<feature type="region of interest" description="Disordered" evidence="6">
    <location>
        <begin position="1"/>
        <end position="24"/>
    </location>
</feature>
<dbReference type="AlphaFoldDB" id="A0A485KJG8"/>
<dbReference type="GO" id="GO:0070740">
    <property type="term" value="F:tubulin-glutamic acid ligase activity"/>
    <property type="evidence" value="ECO:0007669"/>
    <property type="project" value="TreeGrafter"/>
</dbReference>
<dbReference type="PANTHER" id="PTHR12241:SF39">
    <property type="entry name" value="TUBULIN POLYGLUTAMYLASE TTLL9-RELATED"/>
    <property type="match status" value="1"/>
</dbReference>
<dbReference type="EMBL" id="CAADRA010005113">
    <property type="protein sequence ID" value="VFT85032.1"/>
    <property type="molecule type" value="Genomic_DNA"/>
</dbReference>
<reference evidence="7" key="2">
    <citation type="submission" date="2019-06" db="EMBL/GenBank/DDBJ databases">
        <title>Genomics analysis of Aphanomyces spp. identifies a new class of oomycete effector associated with host adaptation.</title>
        <authorList>
            <person name="Gaulin E."/>
        </authorList>
    </citation>
    <scope>NUCLEOTIDE SEQUENCE</scope>
    <source>
        <strain evidence="7">CBS 578.67</strain>
    </source>
</reference>
<dbReference type="GO" id="GO:0015631">
    <property type="term" value="F:tubulin binding"/>
    <property type="evidence" value="ECO:0007669"/>
    <property type="project" value="TreeGrafter"/>
</dbReference>
<evidence type="ECO:0000256" key="5">
    <source>
        <dbReference type="ARBA" id="ARBA00030445"/>
    </source>
</evidence>
<evidence type="ECO:0000256" key="4">
    <source>
        <dbReference type="ARBA" id="ARBA00022840"/>
    </source>
</evidence>
<dbReference type="PROSITE" id="PS51221">
    <property type="entry name" value="TTL"/>
    <property type="match status" value="1"/>
</dbReference>
<dbReference type="SUPFAM" id="SSF56059">
    <property type="entry name" value="Glutathione synthetase ATP-binding domain-like"/>
    <property type="match status" value="1"/>
</dbReference>
<reference evidence="8 9" key="1">
    <citation type="submission" date="2019-03" db="EMBL/GenBank/DDBJ databases">
        <authorList>
            <person name="Gaulin E."/>
            <person name="Dumas B."/>
        </authorList>
    </citation>
    <scope>NUCLEOTIDE SEQUENCE [LARGE SCALE GENOMIC DNA]</scope>
    <source>
        <strain evidence="8">CBS 568.67</strain>
    </source>
</reference>
<gene>
    <name evidence="8" type="primary">Aste57867_8143</name>
    <name evidence="7" type="ORF">As57867_008113</name>
    <name evidence="8" type="ORF">ASTE57867_8143</name>
</gene>
<protein>
    <recommendedName>
        <fullName evidence="5">Tubulin--tyrosine ligase-like protein 9</fullName>
    </recommendedName>
</protein>
<keyword evidence="2" id="KW-0436">Ligase</keyword>
<proteinExistence type="inferred from homology"/>
<dbReference type="InterPro" id="IPR004344">
    <property type="entry name" value="TTL/TTLL_fam"/>
</dbReference>
<evidence type="ECO:0000313" key="9">
    <source>
        <dbReference type="Proteomes" id="UP000332933"/>
    </source>
</evidence>
<dbReference type="PANTHER" id="PTHR12241">
    <property type="entry name" value="TUBULIN POLYGLUTAMYLASE"/>
    <property type="match status" value="1"/>
</dbReference>
<sequence length="436" mass="50768">MDLRKRQPRPESREKRAPSPRDPSVKVRFRTSLHNTVCDVMSDLDGWEETESELDWDLHWADVGWIREWFDAVQPKLQDHQRLNHFKNHYELTRKDLLIKNLKRMKKQHAKTELEVQPPDFWSLTFVLPMEYGMFLEEFKKYPGAMWIMKPIGKAQGKGIFLFEKLSQISDWKKDHTWKTDGGLQAKTSDTYIVQKYIESPYTIGGKKFDLRLYVLVTSFSPLVFWIYRAGFGRFSNARYSQAKADMDNLYMHLTNASVQKTAADYDKSMGCKWPLANIKQFLISKHGVRAVDSLFYDIQNVITRSLLAVQPILIQDKHCFELYGYDVLIDSNLKPWLLEVNASPSLTGDTDEDYGLKWNLVTHAMDVVDMCNVRTGSERHVGGFDLIWENGPVKDAHPDGYLSYLGQIKLRCERHHHVVFVGCAFETVQHKRPAK</sequence>
<keyword evidence="9" id="KW-1185">Reference proteome</keyword>
<keyword evidence="3" id="KW-0547">Nucleotide-binding</keyword>
<evidence type="ECO:0000256" key="1">
    <source>
        <dbReference type="ARBA" id="ARBA00006820"/>
    </source>
</evidence>
<comment type="similarity">
    <text evidence="1">Belongs to the tubulin--tyrosine ligase family.</text>
</comment>
<organism evidence="8 9">
    <name type="scientific">Aphanomyces stellatus</name>
    <dbReference type="NCBI Taxonomy" id="120398"/>
    <lineage>
        <taxon>Eukaryota</taxon>
        <taxon>Sar</taxon>
        <taxon>Stramenopiles</taxon>
        <taxon>Oomycota</taxon>
        <taxon>Saprolegniomycetes</taxon>
        <taxon>Saprolegniales</taxon>
        <taxon>Verrucalvaceae</taxon>
        <taxon>Aphanomyces</taxon>
    </lineage>
</organism>
<name>A0A485KJG8_9STRA</name>
<dbReference type="GO" id="GO:0036064">
    <property type="term" value="C:ciliary basal body"/>
    <property type="evidence" value="ECO:0007669"/>
    <property type="project" value="TreeGrafter"/>
</dbReference>
<evidence type="ECO:0000256" key="3">
    <source>
        <dbReference type="ARBA" id="ARBA00022741"/>
    </source>
</evidence>
<evidence type="ECO:0000256" key="6">
    <source>
        <dbReference type="SAM" id="MobiDB-lite"/>
    </source>
</evidence>